<comment type="subcellular location">
    <subcellularLocation>
        <location evidence="1">Cell inner membrane</location>
        <topology evidence="1">Multi-pass membrane protein</topology>
    </subcellularLocation>
    <subcellularLocation>
        <location evidence="9">Cell membrane</location>
        <topology evidence="9">Multi-pass membrane protein</topology>
    </subcellularLocation>
</comment>
<evidence type="ECO:0000313" key="13">
    <source>
        <dbReference type="EMBL" id="RWR01804.1"/>
    </source>
</evidence>
<feature type="domain" description="Prepilin peptidase A24 N-terminal" evidence="12">
    <location>
        <begin position="12"/>
        <end position="97"/>
    </location>
</feature>
<dbReference type="AlphaFoldDB" id="A0A443ICF6"/>
<dbReference type="Proteomes" id="UP000288794">
    <property type="component" value="Unassembled WGS sequence"/>
</dbReference>
<accession>A0A443ICF6</accession>
<evidence type="ECO:0000256" key="1">
    <source>
        <dbReference type="ARBA" id="ARBA00004429"/>
    </source>
</evidence>
<dbReference type="GO" id="GO:0032259">
    <property type="term" value="P:methylation"/>
    <property type="evidence" value="ECO:0007669"/>
    <property type="project" value="UniProtKB-KW"/>
</dbReference>
<dbReference type="GO" id="GO:0005886">
    <property type="term" value="C:plasma membrane"/>
    <property type="evidence" value="ECO:0007669"/>
    <property type="project" value="UniProtKB-SubCell"/>
</dbReference>
<dbReference type="InterPro" id="IPR014032">
    <property type="entry name" value="Peptidase_A24A_bac"/>
</dbReference>
<sequence>MDEWIRVIVEFIAGATTGSFLALVITRYIPGCSARNWFAQISWPASHCSFCKTTLSPRDLIPLYSWLKLRGCCRHCGHSIPATLFLVELFTALVFIVADGITDSPSLFFWLLLLSIMLLVLSEIDRRHLLLPDVLTLPLLISGMLFQLQRSPANWSGSVTGAAAGYLSFLSISFIYFLCRKQQGLGLGDAKLFAALGAWTGILALPLIAALAAVFGIAGWLYSAARAQTQKTIQQPFGPYLAVAGWLVFTAQHYDVFWLTILM</sequence>
<keyword evidence="6 10" id="KW-1133">Transmembrane helix</keyword>
<keyword evidence="14" id="KW-1185">Reference proteome</keyword>
<feature type="transmembrane region" description="Helical" evidence="10">
    <location>
        <begin position="129"/>
        <end position="148"/>
    </location>
</feature>
<keyword evidence="5 9" id="KW-0812">Transmembrane</keyword>
<dbReference type="InterPro" id="IPR000045">
    <property type="entry name" value="Prepilin_IV_endopep_pep"/>
</dbReference>
<keyword evidence="9" id="KW-0489">Methyltransferase</keyword>
<keyword evidence="9" id="KW-0378">Hydrolase</keyword>
<dbReference type="RefSeq" id="WP_128178025.1">
    <property type="nucleotide sequence ID" value="NZ_CP071409.1"/>
</dbReference>
<dbReference type="PANTHER" id="PTHR30487:SF0">
    <property type="entry name" value="PREPILIN LEADER PEPTIDASE_N-METHYLTRANSFERASE-RELATED"/>
    <property type="match status" value="1"/>
</dbReference>
<name>A0A443ICF6_9GAMM</name>
<comment type="similarity">
    <text evidence="2 8">Belongs to the peptidase A24 family.</text>
</comment>
<dbReference type="GO" id="GO:0004190">
    <property type="term" value="F:aspartic-type endopeptidase activity"/>
    <property type="evidence" value="ECO:0007669"/>
    <property type="project" value="UniProtKB-EC"/>
</dbReference>
<keyword evidence="9" id="KW-0511">Multifunctional enzyme</keyword>
<feature type="transmembrane region" description="Helical" evidence="10">
    <location>
        <begin position="104"/>
        <end position="122"/>
    </location>
</feature>
<evidence type="ECO:0000256" key="7">
    <source>
        <dbReference type="ARBA" id="ARBA00023136"/>
    </source>
</evidence>
<feature type="transmembrane region" description="Helical" evidence="10">
    <location>
        <begin position="80"/>
        <end position="98"/>
    </location>
</feature>
<organism evidence="13 14">
    <name type="scientific">[Pantoea] beijingensis</name>
    <dbReference type="NCBI Taxonomy" id="1324864"/>
    <lineage>
        <taxon>Bacteria</taxon>
        <taxon>Pseudomonadati</taxon>
        <taxon>Pseudomonadota</taxon>
        <taxon>Gammaproteobacteria</taxon>
        <taxon>Enterobacterales</taxon>
        <taxon>Erwiniaceae</taxon>
        <taxon>Erwinia</taxon>
    </lineage>
</organism>
<keyword evidence="9" id="KW-0808">Transferase</keyword>
<feature type="transmembrane region" description="Helical" evidence="10">
    <location>
        <begin position="6"/>
        <end position="25"/>
    </location>
</feature>
<dbReference type="InterPro" id="IPR010627">
    <property type="entry name" value="Prepilin_pept_A24_N"/>
</dbReference>
<evidence type="ECO:0000313" key="14">
    <source>
        <dbReference type="Proteomes" id="UP000288794"/>
    </source>
</evidence>
<keyword evidence="4" id="KW-0997">Cell inner membrane</keyword>
<evidence type="ECO:0000256" key="6">
    <source>
        <dbReference type="ARBA" id="ARBA00022989"/>
    </source>
</evidence>
<dbReference type="GO" id="GO:0006465">
    <property type="term" value="P:signal peptide processing"/>
    <property type="evidence" value="ECO:0007669"/>
    <property type="project" value="TreeGrafter"/>
</dbReference>
<dbReference type="EC" id="2.1.1.-" evidence="9"/>
<dbReference type="InterPro" id="IPR050882">
    <property type="entry name" value="Prepilin_peptidase/N-MTase"/>
</dbReference>
<evidence type="ECO:0000256" key="9">
    <source>
        <dbReference type="RuleBase" id="RU003794"/>
    </source>
</evidence>
<dbReference type="PRINTS" id="PR00864">
    <property type="entry name" value="PREPILNPTASE"/>
</dbReference>
<evidence type="ECO:0000256" key="8">
    <source>
        <dbReference type="RuleBase" id="RU003793"/>
    </source>
</evidence>
<comment type="catalytic activity">
    <reaction evidence="9">
        <text>Typically cleaves a -Gly-|-Phe- bond to release an N-terminal, basic peptide of 5-8 residues from type IV prepilin, and then N-methylates the new N-terminal amino group, the methyl donor being S-adenosyl-L-methionine.</text>
        <dbReference type="EC" id="3.4.23.43"/>
    </reaction>
</comment>
<comment type="caution">
    <text evidence="13">The sequence shown here is derived from an EMBL/GenBank/DDBJ whole genome shotgun (WGS) entry which is preliminary data.</text>
</comment>
<dbReference type="Pfam" id="PF06750">
    <property type="entry name" value="A24_N_bact"/>
    <property type="match status" value="1"/>
</dbReference>
<reference evidence="13 14" key="1">
    <citation type="submission" date="2014-04" db="EMBL/GenBank/DDBJ databases">
        <title>Draft genome sequence of Pantoea beijingensis strain LMG 27579, an emerging pathogen to Pleurotus eryngii with potential industrial application.</title>
        <authorList>
            <person name="Xu F."/>
            <person name="Liu Y."/>
            <person name="Wang S."/>
            <person name="Yin Y."/>
            <person name="Ma Y."/>
            <person name="Zhao S."/>
            <person name="Rong C."/>
        </authorList>
    </citation>
    <scope>NUCLEOTIDE SEQUENCE [LARGE SCALE GENOMIC DNA]</scope>
    <source>
        <strain evidence="13 14">LMG 27579</strain>
    </source>
</reference>
<dbReference type="EMBL" id="JMEE01000032">
    <property type="protein sequence ID" value="RWR01804.1"/>
    <property type="molecule type" value="Genomic_DNA"/>
</dbReference>
<feature type="domain" description="Prepilin type IV endopeptidase peptidase" evidence="11">
    <location>
        <begin position="112"/>
        <end position="218"/>
    </location>
</feature>
<evidence type="ECO:0000259" key="11">
    <source>
        <dbReference type="Pfam" id="PF01478"/>
    </source>
</evidence>
<dbReference type="GO" id="GO:0008168">
    <property type="term" value="F:methyltransferase activity"/>
    <property type="evidence" value="ECO:0007669"/>
    <property type="project" value="UniProtKB-KW"/>
</dbReference>
<dbReference type="Gene3D" id="1.20.120.1220">
    <property type="match status" value="1"/>
</dbReference>
<keyword evidence="3" id="KW-1003">Cell membrane</keyword>
<gene>
    <name evidence="13" type="ORF">ED28_11300</name>
</gene>
<evidence type="ECO:0000256" key="2">
    <source>
        <dbReference type="ARBA" id="ARBA00005801"/>
    </source>
</evidence>
<feature type="transmembrane region" description="Helical" evidence="10">
    <location>
        <begin position="191"/>
        <end position="220"/>
    </location>
</feature>
<evidence type="ECO:0000256" key="3">
    <source>
        <dbReference type="ARBA" id="ARBA00022475"/>
    </source>
</evidence>
<dbReference type="Pfam" id="PF01478">
    <property type="entry name" value="Peptidase_A24"/>
    <property type="match status" value="1"/>
</dbReference>
<keyword evidence="9" id="KW-0645">Protease</keyword>
<protein>
    <recommendedName>
        <fullName evidence="9">Prepilin leader peptidase/N-methyltransferase</fullName>
        <ecNumber evidence="9">2.1.1.-</ecNumber>
        <ecNumber evidence="9">3.4.23.43</ecNumber>
    </recommendedName>
</protein>
<feature type="transmembrane region" description="Helical" evidence="10">
    <location>
        <begin position="240"/>
        <end position="262"/>
    </location>
</feature>
<proteinExistence type="inferred from homology"/>
<comment type="function">
    <text evidence="9">Plays an essential role in type IV pili and type II pseudopili formation by proteolytically removing the leader sequence from substrate proteins and subsequently monomethylating the alpha-amino group of the newly exposed N-terminal phenylalanine.</text>
</comment>
<evidence type="ECO:0000259" key="12">
    <source>
        <dbReference type="Pfam" id="PF06750"/>
    </source>
</evidence>
<dbReference type="EC" id="3.4.23.43" evidence="9"/>
<dbReference type="PANTHER" id="PTHR30487">
    <property type="entry name" value="TYPE 4 PREPILIN-LIKE PROTEINS LEADER PEPTIDE-PROCESSING ENZYME"/>
    <property type="match status" value="1"/>
</dbReference>
<feature type="transmembrane region" description="Helical" evidence="10">
    <location>
        <begin position="160"/>
        <end position="179"/>
    </location>
</feature>
<evidence type="ECO:0000256" key="4">
    <source>
        <dbReference type="ARBA" id="ARBA00022519"/>
    </source>
</evidence>
<evidence type="ECO:0000256" key="10">
    <source>
        <dbReference type="SAM" id="Phobius"/>
    </source>
</evidence>
<evidence type="ECO:0000256" key="5">
    <source>
        <dbReference type="ARBA" id="ARBA00022692"/>
    </source>
</evidence>
<keyword evidence="7 10" id="KW-0472">Membrane</keyword>